<proteinExistence type="predicted"/>
<evidence type="ECO:0000256" key="1">
    <source>
        <dbReference type="SAM" id="MobiDB-lite"/>
    </source>
</evidence>
<dbReference type="STRING" id="1884432.SAMN05518683_103129"/>
<feature type="compositionally biased region" description="Polar residues" evidence="1">
    <location>
        <begin position="106"/>
        <end position="121"/>
    </location>
</feature>
<feature type="compositionally biased region" description="Polar residues" evidence="1">
    <location>
        <begin position="45"/>
        <end position="54"/>
    </location>
</feature>
<protein>
    <submittedName>
        <fullName evidence="3">Uncharacterized protein</fullName>
    </submittedName>
</protein>
<keyword evidence="2" id="KW-1133">Transmembrane helix</keyword>
<sequence length="168" mass="18266">MEALIDLIFGNILILGAVISGLIALFGRISAGNNESKDGEKGRNSRNNTGQHQNGKSEEPPDTRTSGSVPETEPAASLSQPENGYEQQMEEWRKKQKRAHELTNEAARSSNPLSASSVSGENQERTSGIAPITPENAKQGVLWAEILGPPVSKRNKQRGTFYGPRSRR</sequence>
<keyword evidence="4" id="KW-1185">Reference proteome</keyword>
<dbReference type="OrthoDB" id="2967741at2"/>
<evidence type="ECO:0000313" key="3">
    <source>
        <dbReference type="EMBL" id="SFP20735.1"/>
    </source>
</evidence>
<keyword evidence="2" id="KW-0812">Transmembrane</keyword>
<feature type="region of interest" description="Disordered" evidence="1">
    <location>
        <begin position="149"/>
        <end position="168"/>
    </location>
</feature>
<feature type="compositionally biased region" description="Polar residues" evidence="1">
    <location>
        <begin position="77"/>
        <end position="86"/>
    </location>
</feature>
<organism evidence="3 4">
    <name type="scientific">Salibacterium halotolerans</name>
    <dbReference type="NCBI Taxonomy" id="1884432"/>
    <lineage>
        <taxon>Bacteria</taxon>
        <taxon>Bacillati</taxon>
        <taxon>Bacillota</taxon>
        <taxon>Bacilli</taxon>
        <taxon>Bacillales</taxon>
        <taxon>Bacillaceae</taxon>
    </lineage>
</organism>
<keyword evidence="2" id="KW-0472">Membrane</keyword>
<evidence type="ECO:0000256" key="2">
    <source>
        <dbReference type="SAM" id="Phobius"/>
    </source>
</evidence>
<feature type="region of interest" description="Disordered" evidence="1">
    <location>
        <begin position="33"/>
        <end position="137"/>
    </location>
</feature>
<gene>
    <name evidence="3" type="ORF">SAMN05518683_103129</name>
</gene>
<evidence type="ECO:0000313" key="4">
    <source>
        <dbReference type="Proteomes" id="UP000198892"/>
    </source>
</evidence>
<dbReference type="Proteomes" id="UP000198892">
    <property type="component" value="Unassembled WGS sequence"/>
</dbReference>
<accession>A0A1I5NFW9</accession>
<name>A0A1I5NFW9_9BACI</name>
<feature type="transmembrane region" description="Helical" evidence="2">
    <location>
        <begin position="7"/>
        <end position="27"/>
    </location>
</feature>
<dbReference type="EMBL" id="FOXD01000003">
    <property type="protein sequence ID" value="SFP20735.1"/>
    <property type="molecule type" value="Genomic_DNA"/>
</dbReference>
<dbReference type="RefSeq" id="WP_093335282.1">
    <property type="nucleotide sequence ID" value="NZ_FOXD01000003.1"/>
</dbReference>
<dbReference type="AlphaFoldDB" id="A0A1I5NFW9"/>
<reference evidence="4" key="1">
    <citation type="submission" date="2016-10" db="EMBL/GenBank/DDBJ databases">
        <authorList>
            <person name="Varghese N."/>
            <person name="Submissions S."/>
        </authorList>
    </citation>
    <scope>NUCLEOTIDE SEQUENCE [LARGE SCALE GENOMIC DNA]</scope>
    <source>
        <strain evidence="4">S7</strain>
    </source>
</reference>